<accession>A0ACB8EUM7</accession>
<organism evidence="1 2">
    <name type="scientific">Sphaerodactylus townsendi</name>
    <dbReference type="NCBI Taxonomy" id="933632"/>
    <lineage>
        <taxon>Eukaryota</taxon>
        <taxon>Metazoa</taxon>
        <taxon>Chordata</taxon>
        <taxon>Craniata</taxon>
        <taxon>Vertebrata</taxon>
        <taxon>Euteleostomi</taxon>
        <taxon>Lepidosauria</taxon>
        <taxon>Squamata</taxon>
        <taxon>Bifurcata</taxon>
        <taxon>Gekkota</taxon>
        <taxon>Sphaerodactylidae</taxon>
        <taxon>Sphaerodactylus</taxon>
    </lineage>
</organism>
<dbReference type="Proteomes" id="UP000827872">
    <property type="component" value="Linkage Group LG15"/>
</dbReference>
<name>A0ACB8EUM7_9SAUR</name>
<evidence type="ECO:0000313" key="2">
    <source>
        <dbReference type="Proteomes" id="UP000827872"/>
    </source>
</evidence>
<dbReference type="EMBL" id="CM037628">
    <property type="protein sequence ID" value="KAH7996331.1"/>
    <property type="molecule type" value="Genomic_DNA"/>
</dbReference>
<reference evidence="1" key="1">
    <citation type="submission" date="2021-08" db="EMBL/GenBank/DDBJ databases">
        <title>The first chromosome-level gecko genome reveals the dynamic sex chromosomes of Neotropical dwarf geckos (Sphaerodactylidae: Sphaerodactylus).</title>
        <authorList>
            <person name="Pinto B.J."/>
            <person name="Keating S.E."/>
            <person name="Gamble T."/>
        </authorList>
    </citation>
    <scope>NUCLEOTIDE SEQUENCE</scope>
    <source>
        <strain evidence="1">TG3544</strain>
    </source>
</reference>
<comment type="caution">
    <text evidence="1">The sequence shown here is derived from an EMBL/GenBank/DDBJ whole genome shotgun (WGS) entry which is preliminary data.</text>
</comment>
<keyword evidence="2" id="KW-1185">Reference proteome</keyword>
<sequence length="105" mass="12469">MQELNDRLAAYLDRVRSLEEANTQLEGWIREWHNKRSPSNQYDFKEYEENIVDMHEQCIKLSRADLKSTFGHTHMDIYVLKNVKEMCRLDGVPVDICFHSIAQII</sequence>
<gene>
    <name evidence="1" type="ORF">K3G42_004499</name>
</gene>
<protein>
    <submittedName>
        <fullName evidence="1">Uncharacterized protein</fullName>
    </submittedName>
</protein>
<evidence type="ECO:0000313" key="1">
    <source>
        <dbReference type="EMBL" id="KAH7996331.1"/>
    </source>
</evidence>
<proteinExistence type="predicted"/>